<dbReference type="GO" id="GO:0016020">
    <property type="term" value="C:membrane"/>
    <property type="evidence" value="ECO:0007669"/>
    <property type="project" value="UniProtKB-SubCell"/>
</dbReference>
<keyword evidence="4 8" id="KW-0808">Transferase</keyword>
<dbReference type="GeneID" id="106179394"/>
<evidence type="ECO:0000313" key="9">
    <source>
        <dbReference type="Proteomes" id="UP000085678"/>
    </source>
</evidence>
<gene>
    <name evidence="10" type="primary">LOC106179394</name>
</gene>
<sequence length="455" mass="51552">MNASRTSDSGMSLKTDQEDTAGLKLNIIIGSNQVSKNQSTNTNACLGLKSPTKFTDSHWVPLSDQFPEDFAYSAYLDGRNGERIVRVVAFLPSTNLMYCHIWLRDSSTTMGKNVETVRAGKAYIFRACAHNMIPPALLNCRVNSNSTPYAVSIVKDPCHSPSSAINVQDARVLRNSPPPGDDSFGVCVKPLHGAKQSTSRLVEFIEVNRMFGAQHITLYDFNANKTAIGPILDAYQKDGTLSLVPWNFPATAQRILTKRNTAFIYWVIECGQLAATTDCLYRNMNRFQYLAVVDMDEFLTPRANSSWRDLIKILPQNAGAYLFQNKFFRMDWMGRQEIAKNHAALNDSRAAKFNPKSLSVTKSEYVGEVYRPKYILRTEAAYATRVHRPRLFPSWVEYVVPKHLGLSHHYRNAGRSNRHLKGHPVEKDTYMWKYKDELLTRMERVFNRTGALVTD</sequence>
<dbReference type="InParanoid" id="A0A1S3K758"/>
<organism evidence="9 10">
    <name type="scientific">Lingula anatina</name>
    <name type="common">Brachiopod</name>
    <name type="synonym">Lingula unguis</name>
    <dbReference type="NCBI Taxonomy" id="7574"/>
    <lineage>
        <taxon>Eukaryota</taxon>
        <taxon>Metazoa</taxon>
        <taxon>Spiralia</taxon>
        <taxon>Lophotrochozoa</taxon>
        <taxon>Brachiopoda</taxon>
        <taxon>Linguliformea</taxon>
        <taxon>Lingulata</taxon>
        <taxon>Lingulida</taxon>
        <taxon>Linguloidea</taxon>
        <taxon>Lingulidae</taxon>
        <taxon>Lingula</taxon>
    </lineage>
</organism>
<dbReference type="GO" id="GO:0005737">
    <property type="term" value="C:cytoplasm"/>
    <property type="evidence" value="ECO:0007669"/>
    <property type="project" value="TreeGrafter"/>
</dbReference>
<dbReference type="Proteomes" id="UP000085678">
    <property type="component" value="Unplaced"/>
</dbReference>
<comment type="similarity">
    <text evidence="2 8">Belongs to the glycosyltransferase 92 family.</text>
</comment>
<dbReference type="KEGG" id="lak:106179394"/>
<proteinExistence type="inferred from homology"/>
<keyword evidence="9" id="KW-1185">Reference proteome</keyword>
<evidence type="ECO:0000256" key="8">
    <source>
        <dbReference type="RuleBase" id="RU366017"/>
    </source>
</evidence>
<evidence type="ECO:0000256" key="4">
    <source>
        <dbReference type="ARBA" id="ARBA00022679"/>
    </source>
</evidence>
<dbReference type="Pfam" id="PF01697">
    <property type="entry name" value="Glyco_transf_92"/>
    <property type="match status" value="1"/>
</dbReference>
<dbReference type="PANTHER" id="PTHR21461">
    <property type="entry name" value="GLYCOSYLTRANSFERASE FAMILY 92 PROTEIN"/>
    <property type="match status" value="1"/>
</dbReference>
<evidence type="ECO:0000256" key="7">
    <source>
        <dbReference type="ARBA" id="ARBA00023136"/>
    </source>
</evidence>
<keyword evidence="3 8" id="KW-0328">Glycosyltransferase</keyword>
<evidence type="ECO:0000256" key="3">
    <source>
        <dbReference type="ARBA" id="ARBA00022676"/>
    </source>
</evidence>
<evidence type="ECO:0000256" key="5">
    <source>
        <dbReference type="ARBA" id="ARBA00022692"/>
    </source>
</evidence>
<keyword evidence="6" id="KW-1133">Transmembrane helix</keyword>
<evidence type="ECO:0000313" key="10">
    <source>
        <dbReference type="RefSeq" id="XP_013418463.1"/>
    </source>
</evidence>
<protein>
    <recommendedName>
        <fullName evidence="8">Glycosyltransferase family 92 protein</fullName>
        <ecNumber evidence="8">2.4.1.-</ecNumber>
    </recommendedName>
</protein>
<dbReference type="OrthoDB" id="2526284at2759"/>
<evidence type="ECO:0000256" key="2">
    <source>
        <dbReference type="ARBA" id="ARBA00007647"/>
    </source>
</evidence>
<dbReference type="RefSeq" id="XP_013418463.1">
    <property type="nucleotide sequence ID" value="XM_013563009.1"/>
</dbReference>
<name>A0A1S3K758_LINAN</name>
<evidence type="ECO:0000256" key="6">
    <source>
        <dbReference type="ARBA" id="ARBA00022989"/>
    </source>
</evidence>
<comment type="subcellular location">
    <subcellularLocation>
        <location evidence="1">Membrane</location>
        <topology evidence="1">Single-pass membrane protein</topology>
    </subcellularLocation>
</comment>
<dbReference type="InterPro" id="IPR008166">
    <property type="entry name" value="Glyco_transf_92"/>
</dbReference>
<dbReference type="EC" id="2.4.1.-" evidence="8"/>
<keyword evidence="7" id="KW-0472">Membrane</keyword>
<dbReference type="PANTHER" id="PTHR21461:SF69">
    <property type="entry name" value="GLYCOSYLTRANSFERASE FAMILY 92 PROTEIN"/>
    <property type="match status" value="1"/>
</dbReference>
<dbReference type="AlphaFoldDB" id="A0A1S3K758"/>
<evidence type="ECO:0000256" key="1">
    <source>
        <dbReference type="ARBA" id="ARBA00004167"/>
    </source>
</evidence>
<keyword evidence="5" id="KW-0812">Transmembrane</keyword>
<accession>A0A1S3K758</accession>
<dbReference type="GO" id="GO:0016757">
    <property type="term" value="F:glycosyltransferase activity"/>
    <property type="evidence" value="ECO:0007669"/>
    <property type="project" value="UniProtKB-UniRule"/>
</dbReference>
<reference evidence="10" key="1">
    <citation type="submission" date="2025-08" db="UniProtKB">
        <authorList>
            <consortium name="RefSeq"/>
        </authorList>
    </citation>
    <scope>IDENTIFICATION</scope>
    <source>
        <tissue evidence="10">Gonads</tissue>
    </source>
</reference>